<evidence type="ECO:0000313" key="2">
    <source>
        <dbReference type="Proteomes" id="UP000655225"/>
    </source>
</evidence>
<evidence type="ECO:0000313" key="1">
    <source>
        <dbReference type="EMBL" id="KAF8378577.1"/>
    </source>
</evidence>
<dbReference type="Proteomes" id="UP000655225">
    <property type="component" value="Unassembled WGS sequence"/>
</dbReference>
<dbReference type="InterPro" id="IPR006912">
    <property type="entry name" value="Harbinger_derived_prot"/>
</dbReference>
<dbReference type="EMBL" id="JABCRI010000023">
    <property type="protein sequence ID" value="KAF8378577.1"/>
    <property type="molecule type" value="Genomic_DNA"/>
</dbReference>
<gene>
    <name evidence="1" type="ORF">HHK36_029922</name>
</gene>
<dbReference type="PANTHER" id="PTHR47150:SF7">
    <property type="entry name" value="NUCLEASE"/>
    <property type="match status" value="1"/>
</dbReference>
<sequence>MVGCLCCGSWKQCEEFEIAKFLSGLDVDYQSIRGQLLLVEKRVVKVVVMEVEDKVVRQEEAVETKTVLIVVVQMTKLTNAGIDKCRDKFGKPAWENENQVMTCRDSDDTHVNDGQPLSIPNGEVFIVFSHYEYNRLVKLTQVFGSAILLNYRLVHSEGGDISLVIVSGNERLINDYFVEYDGYFVQMIDVVSISGLSGLQKMIAAIRMLAYGMHADVVDEYVRIDESTTIESLKRFCRAIISIYEKEYLRSPTSADSSRLIQEGEKCGFPGMFGSLDRMHWSWKNCPATWHGQYTGHVHEPTIIFEAMASYDLWI</sequence>
<dbReference type="AlphaFoldDB" id="A0A835CZS9"/>
<dbReference type="Pfam" id="PF04827">
    <property type="entry name" value="Plant_tran"/>
    <property type="match status" value="1"/>
</dbReference>
<name>A0A835CZS9_TETSI</name>
<proteinExistence type="predicted"/>
<organism evidence="1 2">
    <name type="scientific">Tetracentron sinense</name>
    <name type="common">Spur-leaf</name>
    <dbReference type="NCBI Taxonomy" id="13715"/>
    <lineage>
        <taxon>Eukaryota</taxon>
        <taxon>Viridiplantae</taxon>
        <taxon>Streptophyta</taxon>
        <taxon>Embryophyta</taxon>
        <taxon>Tracheophyta</taxon>
        <taxon>Spermatophyta</taxon>
        <taxon>Magnoliopsida</taxon>
        <taxon>Trochodendrales</taxon>
        <taxon>Trochodendraceae</taxon>
        <taxon>Tetracentron</taxon>
    </lineage>
</organism>
<comment type="caution">
    <text evidence="1">The sequence shown here is derived from an EMBL/GenBank/DDBJ whole genome shotgun (WGS) entry which is preliminary data.</text>
</comment>
<protein>
    <submittedName>
        <fullName evidence="1">Uncharacterized protein</fullName>
    </submittedName>
</protein>
<dbReference type="OrthoDB" id="1706340at2759"/>
<dbReference type="PANTHER" id="PTHR47150">
    <property type="entry name" value="OS12G0169200 PROTEIN"/>
    <property type="match status" value="1"/>
</dbReference>
<reference evidence="1 2" key="1">
    <citation type="submission" date="2020-04" db="EMBL/GenBank/DDBJ databases">
        <title>Plant Genome Project.</title>
        <authorList>
            <person name="Zhang R.-G."/>
        </authorList>
    </citation>
    <scope>NUCLEOTIDE SEQUENCE [LARGE SCALE GENOMIC DNA]</scope>
    <source>
        <strain evidence="1">YNK0</strain>
        <tissue evidence="1">Leaf</tissue>
    </source>
</reference>
<keyword evidence="2" id="KW-1185">Reference proteome</keyword>
<accession>A0A835CZS9</accession>